<feature type="region of interest" description="Disordered" evidence="1">
    <location>
        <begin position="69"/>
        <end position="89"/>
    </location>
</feature>
<reference evidence="2" key="1">
    <citation type="journal article" date="2022" name="bioRxiv">
        <title>Sequencing and chromosome-scale assembly of the giantPleurodeles waltlgenome.</title>
        <authorList>
            <person name="Brown T."/>
            <person name="Elewa A."/>
            <person name="Iarovenko S."/>
            <person name="Subramanian E."/>
            <person name="Araus A.J."/>
            <person name="Petzold A."/>
            <person name="Susuki M."/>
            <person name="Suzuki K.-i.T."/>
            <person name="Hayashi T."/>
            <person name="Toyoda A."/>
            <person name="Oliveira C."/>
            <person name="Osipova E."/>
            <person name="Leigh N.D."/>
            <person name="Simon A."/>
            <person name="Yun M.H."/>
        </authorList>
    </citation>
    <scope>NUCLEOTIDE SEQUENCE</scope>
    <source>
        <strain evidence="2">20211129_DDA</strain>
        <tissue evidence="2">Liver</tissue>
    </source>
</reference>
<feature type="compositionally biased region" description="Basic and acidic residues" evidence="1">
    <location>
        <begin position="1"/>
        <end position="12"/>
    </location>
</feature>
<comment type="caution">
    <text evidence="2">The sequence shown here is derived from an EMBL/GenBank/DDBJ whole genome shotgun (WGS) entry which is preliminary data.</text>
</comment>
<evidence type="ECO:0000313" key="3">
    <source>
        <dbReference type="Proteomes" id="UP001066276"/>
    </source>
</evidence>
<feature type="region of interest" description="Disordered" evidence="1">
    <location>
        <begin position="1"/>
        <end position="22"/>
    </location>
</feature>
<accession>A0AAV7RUA5</accession>
<dbReference type="AlphaFoldDB" id="A0AAV7RUA5"/>
<keyword evidence="3" id="KW-1185">Reference proteome</keyword>
<evidence type="ECO:0000256" key="1">
    <source>
        <dbReference type="SAM" id="MobiDB-lite"/>
    </source>
</evidence>
<evidence type="ECO:0000313" key="2">
    <source>
        <dbReference type="EMBL" id="KAJ1156076.1"/>
    </source>
</evidence>
<protein>
    <submittedName>
        <fullName evidence="2">Uncharacterized protein</fullName>
    </submittedName>
</protein>
<dbReference type="EMBL" id="JANPWB010000009">
    <property type="protein sequence ID" value="KAJ1156076.1"/>
    <property type="molecule type" value="Genomic_DNA"/>
</dbReference>
<name>A0AAV7RUA5_PLEWA</name>
<gene>
    <name evidence="2" type="ORF">NDU88_008801</name>
</gene>
<proteinExistence type="predicted"/>
<sequence>MLAERRGPKAEESVSSPPTWVAYHPPCAGPVGDAMPRRGTKVIVRSDGTLSLDRRRREQEEARLLVQPVTAEVSPLSGSPHGDGGLTQD</sequence>
<organism evidence="2 3">
    <name type="scientific">Pleurodeles waltl</name>
    <name type="common">Iberian ribbed newt</name>
    <dbReference type="NCBI Taxonomy" id="8319"/>
    <lineage>
        <taxon>Eukaryota</taxon>
        <taxon>Metazoa</taxon>
        <taxon>Chordata</taxon>
        <taxon>Craniata</taxon>
        <taxon>Vertebrata</taxon>
        <taxon>Euteleostomi</taxon>
        <taxon>Amphibia</taxon>
        <taxon>Batrachia</taxon>
        <taxon>Caudata</taxon>
        <taxon>Salamandroidea</taxon>
        <taxon>Salamandridae</taxon>
        <taxon>Pleurodelinae</taxon>
        <taxon>Pleurodeles</taxon>
    </lineage>
</organism>
<dbReference type="Proteomes" id="UP001066276">
    <property type="component" value="Chromosome 5"/>
</dbReference>